<dbReference type="EMBL" id="GELH01000942">
    <property type="protein sequence ID" value="JAS03330.1"/>
    <property type="molecule type" value="Transcribed_RNA"/>
</dbReference>
<dbReference type="InterPro" id="IPR050541">
    <property type="entry name" value="LRR_TM_domain-containing"/>
</dbReference>
<dbReference type="InterPro" id="IPR003591">
    <property type="entry name" value="Leu-rich_rpt_typical-subtyp"/>
</dbReference>
<dbReference type="PROSITE" id="PS51450">
    <property type="entry name" value="LRR"/>
    <property type="match status" value="1"/>
</dbReference>
<keyword evidence="3" id="KW-0677">Repeat</keyword>
<dbReference type="InterPro" id="IPR001611">
    <property type="entry name" value="Leu-rich_rpt"/>
</dbReference>
<evidence type="ECO:0000256" key="3">
    <source>
        <dbReference type="ARBA" id="ARBA00022737"/>
    </source>
</evidence>
<dbReference type="AlphaFoldDB" id="A0A194ALE8"/>
<evidence type="ECO:0000256" key="2">
    <source>
        <dbReference type="ARBA" id="ARBA00022729"/>
    </source>
</evidence>
<dbReference type="Gene3D" id="3.80.10.10">
    <property type="entry name" value="Ribonuclease Inhibitor"/>
    <property type="match status" value="2"/>
</dbReference>
<dbReference type="Pfam" id="PF13855">
    <property type="entry name" value="LRR_8"/>
    <property type="match status" value="1"/>
</dbReference>
<dbReference type="PANTHER" id="PTHR24369:SF210">
    <property type="entry name" value="CHAOPTIN-RELATED"/>
    <property type="match status" value="1"/>
</dbReference>
<dbReference type="PANTHER" id="PTHR24369">
    <property type="entry name" value="ANTIGEN BSP, PUTATIVE-RELATED"/>
    <property type="match status" value="1"/>
</dbReference>
<dbReference type="SUPFAM" id="SSF52058">
    <property type="entry name" value="L domain-like"/>
    <property type="match status" value="1"/>
</dbReference>
<dbReference type="GO" id="GO:0005886">
    <property type="term" value="C:plasma membrane"/>
    <property type="evidence" value="ECO:0007669"/>
    <property type="project" value="TreeGrafter"/>
</dbReference>
<keyword evidence="1" id="KW-0433">Leucine-rich repeat</keyword>
<sequence length="440" mass="49877">MSKNHLVILPDALKDLSKLEELDISDNNIPDDQFNEDVLRTLGYTLKKLTFGSSPEIANWPHILRHLTVLQELNVTRADIEFLPETAFQGFEGTLLKLTIKHTLLRSVPLAVARLKYLEAFNFDDNLYVGDYGVNVPIISGIMPYLTNISLTDDSLTTFPEVLKAFQKLKAVEMSLNDLKFVSDIAADAVKQVKYLSLRNSNITRVPAALDDITSLIELDLSDNKIHSIDRKDIQILPEVRDLKFNNNPILYISDGSFDYNYHLETLELRNTKLKKVPCAIESLLENIANHGGRSNFQFTIDLRGDEIECTCELKWLENLVSPYLANGTMSRFNILGDCRTVESAISDYIIADDGLKSCPSVENAVTINKHSLLYFFGIKTLNVIHNLTFALSHLHRIFLPLKFPYSCNDIECCNLFFFIAVAIVTKNNLYELFSDRITT</sequence>
<dbReference type="SMART" id="SM00369">
    <property type="entry name" value="LRR_TYP"/>
    <property type="match status" value="4"/>
</dbReference>
<keyword evidence="2" id="KW-0732">Signal</keyword>
<evidence type="ECO:0000313" key="4">
    <source>
        <dbReference type="EMBL" id="JAS03330.1"/>
    </source>
</evidence>
<dbReference type="InterPro" id="IPR032675">
    <property type="entry name" value="LRR_dom_sf"/>
</dbReference>
<organism evidence="4">
    <name type="scientific">Pinctada fucata</name>
    <name type="common">Akoya pearl oyster</name>
    <name type="synonym">Pinctada imbricata fucata</name>
    <dbReference type="NCBI Taxonomy" id="50426"/>
    <lineage>
        <taxon>Eukaryota</taxon>
        <taxon>Metazoa</taxon>
        <taxon>Spiralia</taxon>
        <taxon>Lophotrochozoa</taxon>
        <taxon>Mollusca</taxon>
        <taxon>Bivalvia</taxon>
        <taxon>Autobranchia</taxon>
        <taxon>Pteriomorphia</taxon>
        <taxon>Pterioida</taxon>
        <taxon>Pterioidea</taxon>
        <taxon>Pteriidae</taxon>
        <taxon>Pinctada</taxon>
    </lineage>
</organism>
<evidence type="ECO:0000256" key="1">
    <source>
        <dbReference type="ARBA" id="ARBA00022614"/>
    </source>
</evidence>
<reference evidence="4" key="1">
    <citation type="submission" date="2016-03" db="EMBL/GenBank/DDBJ databases">
        <authorList>
            <person name="Ploux O."/>
        </authorList>
    </citation>
    <scope>NUCLEOTIDE SEQUENCE</scope>
    <source>
        <tissue evidence="4">Mantle</tissue>
    </source>
</reference>
<dbReference type="EMBL" id="GELH01000941">
    <property type="protein sequence ID" value="JAS03331.1"/>
    <property type="molecule type" value="Transcribed_RNA"/>
</dbReference>
<protein>
    <submittedName>
        <fullName evidence="4">Uncharacterized protein</fullName>
    </submittedName>
</protein>
<name>A0A194ALE8_PINFU</name>
<proteinExistence type="predicted"/>
<accession>A0A194ALE8</accession>